<evidence type="ECO:0000256" key="2">
    <source>
        <dbReference type="ARBA" id="ARBA00012483"/>
    </source>
</evidence>
<reference evidence="9" key="1">
    <citation type="journal article" date="2017" name="Plant J.">
        <title>The pomegranate (Punica granatum L.) genome and the genomics of punicalagin biosynthesis.</title>
        <authorList>
            <person name="Qin G."/>
            <person name="Xu C."/>
            <person name="Ming R."/>
            <person name="Tang H."/>
            <person name="Guyot R."/>
            <person name="Kramer E.M."/>
            <person name="Hu Y."/>
            <person name="Yi X."/>
            <person name="Qi Y."/>
            <person name="Xu X."/>
            <person name="Gao Z."/>
            <person name="Pan H."/>
            <person name="Jian J."/>
            <person name="Tian Y."/>
            <person name="Yue Z."/>
            <person name="Xu Y."/>
        </authorList>
    </citation>
    <scope>NUCLEOTIDE SEQUENCE [LARGE SCALE GENOMIC DNA]</scope>
    <source>
        <strain evidence="9">cv. Dabenzi</strain>
    </source>
</reference>
<dbReference type="Gene3D" id="1.10.510.10">
    <property type="entry name" value="Transferase(Phosphotransferase) domain 1"/>
    <property type="match status" value="1"/>
</dbReference>
<dbReference type="CDD" id="cd01989">
    <property type="entry name" value="USP_STK_Ubox_N"/>
    <property type="match status" value="1"/>
</dbReference>
<dbReference type="Gene3D" id="3.30.200.20">
    <property type="entry name" value="Phosphorylase Kinase, domain 1"/>
    <property type="match status" value="1"/>
</dbReference>
<dbReference type="PANTHER" id="PTHR45647:SF84">
    <property type="entry name" value="U-BOX DOMAIN-CONTAINING PROTEIN 35-LIKE"/>
    <property type="match status" value="1"/>
</dbReference>
<dbReference type="PROSITE" id="PS50011">
    <property type="entry name" value="PROTEIN_KINASE_DOM"/>
    <property type="match status" value="1"/>
</dbReference>
<dbReference type="SMART" id="SM00220">
    <property type="entry name" value="S_TKc"/>
    <property type="match status" value="1"/>
</dbReference>
<feature type="region of interest" description="Disordered" evidence="6">
    <location>
        <begin position="231"/>
        <end position="267"/>
    </location>
</feature>
<organism evidence="8 9">
    <name type="scientific">Punica granatum</name>
    <name type="common">Pomegranate</name>
    <dbReference type="NCBI Taxonomy" id="22663"/>
    <lineage>
        <taxon>Eukaryota</taxon>
        <taxon>Viridiplantae</taxon>
        <taxon>Streptophyta</taxon>
        <taxon>Embryophyta</taxon>
        <taxon>Tracheophyta</taxon>
        <taxon>Spermatophyta</taxon>
        <taxon>Magnoliopsida</taxon>
        <taxon>eudicotyledons</taxon>
        <taxon>Gunneridae</taxon>
        <taxon>Pentapetalae</taxon>
        <taxon>rosids</taxon>
        <taxon>malvids</taxon>
        <taxon>Myrtales</taxon>
        <taxon>Lythraceae</taxon>
        <taxon>Punica</taxon>
    </lineage>
</organism>
<dbReference type="SUPFAM" id="SSF56112">
    <property type="entry name" value="Protein kinase-like (PK-like)"/>
    <property type="match status" value="1"/>
</dbReference>
<dbReference type="InterPro" id="IPR051348">
    <property type="entry name" value="U-box_ubiquitin_ligases"/>
</dbReference>
<dbReference type="Gene3D" id="3.40.50.620">
    <property type="entry name" value="HUPs"/>
    <property type="match status" value="1"/>
</dbReference>
<evidence type="ECO:0000259" key="7">
    <source>
        <dbReference type="PROSITE" id="PS50011"/>
    </source>
</evidence>
<dbReference type="GO" id="GO:0004672">
    <property type="term" value="F:protein kinase activity"/>
    <property type="evidence" value="ECO:0007669"/>
    <property type="project" value="InterPro"/>
</dbReference>
<name>A0A218WBA9_PUNGR</name>
<dbReference type="GO" id="GO:0005524">
    <property type="term" value="F:ATP binding"/>
    <property type="evidence" value="ECO:0007669"/>
    <property type="project" value="UniProtKB-KW"/>
</dbReference>
<accession>A0A218WBA9</accession>
<evidence type="ECO:0000256" key="3">
    <source>
        <dbReference type="ARBA" id="ARBA00022741"/>
    </source>
</evidence>
<dbReference type="PANTHER" id="PTHR45647">
    <property type="entry name" value="OS02G0152300 PROTEIN"/>
    <property type="match status" value="1"/>
</dbReference>
<dbReference type="InterPro" id="IPR008271">
    <property type="entry name" value="Ser/Thr_kinase_AS"/>
</dbReference>
<comment type="catalytic activity">
    <reaction evidence="1">
        <text>S-ubiquitinyl-[E2 ubiquitin-conjugating enzyme]-L-cysteine + [acceptor protein]-L-lysine = [E2 ubiquitin-conjugating enzyme]-L-cysteine + N(6)-ubiquitinyl-[acceptor protein]-L-lysine.</text>
        <dbReference type="EC" id="2.3.2.27"/>
    </reaction>
</comment>
<dbReference type="InterPro" id="IPR000719">
    <property type="entry name" value="Prot_kinase_dom"/>
</dbReference>
<dbReference type="EMBL" id="MTKT01004864">
    <property type="protein sequence ID" value="OWM69481.1"/>
    <property type="molecule type" value="Genomic_DNA"/>
</dbReference>
<comment type="caution">
    <text evidence="8">The sequence shown here is derived from an EMBL/GenBank/DDBJ whole genome shotgun (WGS) entry which is preliminary data.</text>
</comment>
<evidence type="ECO:0000256" key="1">
    <source>
        <dbReference type="ARBA" id="ARBA00000900"/>
    </source>
</evidence>
<keyword evidence="5" id="KW-0067">ATP-binding</keyword>
<dbReference type="Proteomes" id="UP000197138">
    <property type="component" value="Unassembled WGS sequence"/>
</dbReference>
<dbReference type="InterPro" id="IPR014729">
    <property type="entry name" value="Rossmann-like_a/b/a_fold"/>
</dbReference>
<protein>
    <recommendedName>
        <fullName evidence="2">RING-type E3 ubiquitin transferase</fullName>
        <ecNumber evidence="2">2.3.2.27</ecNumber>
    </recommendedName>
</protein>
<dbReference type="AlphaFoldDB" id="A0A218WBA9"/>
<gene>
    <name evidence="8" type="ORF">CDL15_Pgr013942</name>
</gene>
<evidence type="ECO:0000256" key="5">
    <source>
        <dbReference type="ARBA" id="ARBA00022840"/>
    </source>
</evidence>
<dbReference type="GO" id="GO:0061630">
    <property type="term" value="F:ubiquitin protein ligase activity"/>
    <property type="evidence" value="ECO:0007669"/>
    <property type="project" value="UniProtKB-EC"/>
</dbReference>
<dbReference type="PROSITE" id="PS00108">
    <property type="entry name" value="PROTEIN_KINASE_ST"/>
    <property type="match status" value="1"/>
</dbReference>
<evidence type="ECO:0000313" key="8">
    <source>
        <dbReference type="EMBL" id="OWM69481.1"/>
    </source>
</evidence>
<dbReference type="InterPro" id="IPR011009">
    <property type="entry name" value="Kinase-like_dom_sf"/>
</dbReference>
<evidence type="ECO:0000313" key="9">
    <source>
        <dbReference type="Proteomes" id="UP000197138"/>
    </source>
</evidence>
<dbReference type="SUPFAM" id="SSF52402">
    <property type="entry name" value="Adenine nucleotide alpha hydrolases-like"/>
    <property type="match status" value="1"/>
</dbReference>
<dbReference type="EC" id="2.3.2.27" evidence="2"/>
<feature type="domain" description="Protein kinase" evidence="7">
    <location>
        <begin position="465"/>
        <end position="728"/>
    </location>
</feature>
<dbReference type="Pfam" id="PF00069">
    <property type="entry name" value="Pkinase"/>
    <property type="match status" value="1"/>
</dbReference>
<keyword evidence="3" id="KW-0547">Nucleotide-binding</keyword>
<keyword evidence="4" id="KW-0833">Ubl conjugation pathway</keyword>
<proteinExistence type="predicted"/>
<sequence length="772" mass="86455">MWHSHSKGSSGGGIKKGPVTGLVAVAIDRDKGSQHAIRWAAENLLSKGKTVILIHVFHQHDPSSGSAMHHPVASCNNDGGFSPAHKQLLEKLTKDLFVTFHCYCTRKDVGASILEDFCYLLLPLSFLSTDVAKAIADYVNYAAIEYLVLGASSRHGFMRFKTSHIPSSVSKAAPDFCTVYVISKGKISSMRNASRGAPFASPILEQIEDVKEQYIGFERNFTNSMRERRPRKLANTHDDSIRSPLFRGRASPHGDMSESETDISFMSSGRPSSDHTFLCDDIDAALSSRISTSTDSLSMRSGYKWNDTSPLHDFSSVSEESGRTSCSFSSHYMDEVEHEIRRLRLELKQTMDMYSTACKEALIAKQKAMELQHWKLEEERILEESRLAQEAAESIAEKERAKCRAAIETAEASRRIAELEAERRVKAEMKAMRDVEEMKKMLERLNDMRYRKYRIEEIEVATDFFAESYKIGEGGYGPVYKCNLDHTPVAVKVLRPGAAHGRTQFQQEVEVLSRIRHPNMVLLLGACPEYGCLVYEYMANGSLEDRLFRKGNTPVLSWRLRFRIAAEITTSLTFLHQTKPEPLVHRDLKPANILLDSHYVSKISDVGLARLVPQDVADNKTQCQMIATAGTFSYIDPEYQQTGVLGVKSDIYSLGIVLLQLITAKPPMGVTHHIDQAIESGNFSDVLDPVVTDWPVEEALCLAKLAMQCAEMKRKDRPDLATVVLPELTKLRNFAEENTNDVLWGTAPYKGPFSVVQVSSSSNLLHRIVAPY</sequence>
<evidence type="ECO:0000256" key="6">
    <source>
        <dbReference type="SAM" id="MobiDB-lite"/>
    </source>
</evidence>
<evidence type="ECO:0000256" key="4">
    <source>
        <dbReference type="ARBA" id="ARBA00022786"/>
    </source>
</evidence>
<dbReference type="FunFam" id="3.30.200.20:FF:000162">
    <property type="entry name" value="Adenine nucleotide alpha hydrolase-like domain kinase"/>
    <property type="match status" value="1"/>
</dbReference>